<evidence type="ECO:0000256" key="4">
    <source>
        <dbReference type="ARBA" id="ARBA00022989"/>
    </source>
</evidence>
<comment type="caution">
    <text evidence="8">The sequence shown here is derived from an EMBL/GenBank/DDBJ whole genome shotgun (WGS) entry which is preliminary data.</text>
</comment>
<feature type="transmembrane region" description="Helical" evidence="6">
    <location>
        <begin position="54"/>
        <end position="74"/>
    </location>
</feature>
<feature type="domain" description="RDD" evidence="7">
    <location>
        <begin position="41"/>
        <end position="148"/>
    </location>
</feature>
<evidence type="ECO:0000256" key="3">
    <source>
        <dbReference type="ARBA" id="ARBA00022692"/>
    </source>
</evidence>
<dbReference type="PANTHER" id="PTHR36115">
    <property type="entry name" value="PROLINE-RICH ANTIGEN HOMOLOG-RELATED"/>
    <property type="match status" value="1"/>
</dbReference>
<name>A0A8J6P7A2_9FLAO</name>
<evidence type="ECO:0000313" key="8">
    <source>
        <dbReference type="EMBL" id="MBC9811206.1"/>
    </source>
</evidence>
<organism evidence="8 9">
    <name type="scientific">Taishania pollutisoli</name>
    <dbReference type="NCBI Taxonomy" id="2766479"/>
    <lineage>
        <taxon>Bacteria</taxon>
        <taxon>Pseudomonadati</taxon>
        <taxon>Bacteroidota</taxon>
        <taxon>Flavobacteriia</taxon>
        <taxon>Flavobacteriales</taxon>
        <taxon>Crocinitomicaceae</taxon>
        <taxon>Taishania</taxon>
    </lineage>
</organism>
<dbReference type="RefSeq" id="WP_216713341.1">
    <property type="nucleotide sequence ID" value="NZ_JACVEL010000001.1"/>
</dbReference>
<evidence type="ECO:0000313" key="9">
    <source>
        <dbReference type="Proteomes" id="UP000652681"/>
    </source>
</evidence>
<feature type="transmembrane region" description="Helical" evidence="6">
    <location>
        <begin position="94"/>
        <end position="122"/>
    </location>
</feature>
<evidence type="ECO:0000256" key="1">
    <source>
        <dbReference type="ARBA" id="ARBA00004651"/>
    </source>
</evidence>
<keyword evidence="2" id="KW-1003">Cell membrane</keyword>
<dbReference type="AlphaFoldDB" id="A0A8J6P7A2"/>
<evidence type="ECO:0000256" key="5">
    <source>
        <dbReference type="ARBA" id="ARBA00023136"/>
    </source>
</evidence>
<dbReference type="EMBL" id="JACVEL010000001">
    <property type="protein sequence ID" value="MBC9811206.1"/>
    <property type="molecule type" value="Genomic_DNA"/>
</dbReference>
<accession>A0A8J6P7A2</accession>
<sequence>MKTIEELKVEKTFYRREYDSSGKLVRAPYQKMGRREPVLVTPGVRFGYFLLDLVFYYILTFIIITLAVVISLSANPEDYTVVAFITEYERLINMTLFFLFYFSTEYFFGGTFGKLICGYTVIDQHAEKMNMGTSLLRTICRYVPFEAFSSFGERSWHDKWSKTYVVKRKERDELKKLLNTLHDDKDLLD</sequence>
<dbReference type="InterPro" id="IPR010432">
    <property type="entry name" value="RDD"/>
</dbReference>
<dbReference type="GO" id="GO:0005886">
    <property type="term" value="C:plasma membrane"/>
    <property type="evidence" value="ECO:0007669"/>
    <property type="project" value="UniProtKB-SubCell"/>
</dbReference>
<keyword evidence="5 6" id="KW-0472">Membrane</keyword>
<protein>
    <submittedName>
        <fullName evidence="8">RDD family protein</fullName>
    </submittedName>
</protein>
<keyword evidence="3 6" id="KW-0812">Transmembrane</keyword>
<keyword evidence="4 6" id="KW-1133">Transmembrane helix</keyword>
<dbReference type="PANTHER" id="PTHR36115:SF4">
    <property type="entry name" value="MEMBRANE PROTEIN"/>
    <property type="match status" value="1"/>
</dbReference>
<evidence type="ECO:0000259" key="7">
    <source>
        <dbReference type="Pfam" id="PF06271"/>
    </source>
</evidence>
<dbReference type="InterPro" id="IPR051791">
    <property type="entry name" value="Pra-immunoreactive"/>
</dbReference>
<reference evidence="8" key="1">
    <citation type="submission" date="2020-09" db="EMBL/GenBank/DDBJ databases">
        <title>Taishania pollutisoli gen. nov., sp. nov., Isolated from Tetrabromobisphenol A-Contaminated Soil.</title>
        <authorList>
            <person name="Chen Q."/>
        </authorList>
    </citation>
    <scope>NUCLEOTIDE SEQUENCE</scope>
    <source>
        <strain evidence="8">CZZ-1</strain>
    </source>
</reference>
<proteinExistence type="predicted"/>
<comment type="subcellular location">
    <subcellularLocation>
        <location evidence="1">Cell membrane</location>
        <topology evidence="1">Multi-pass membrane protein</topology>
    </subcellularLocation>
</comment>
<keyword evidence="9" id="KW-1185">Reference proteome</keyword>
<evidence type="ECO:0000256" key="6">
    <source>
        <dbReference type="SAM" id="Phobius"/>
    </source>
</evidence>
<dbReference type="Proteomes" id="UP000652681">
    <property type="component" value="Unassembled WGS sequence"/>
</dbReference>
<evidence type="ECO:0000256" key="2">
    <source>
        <dbReference type="ARBA" id="ARBA00022475"/>
    </source>
</evidence>
<dbReference type="Pfam" id="PF06271">
    <property type="entry name" value="RDD"/>
    <property type="match status" value="1"/>
</dbReference>
<gene>
    <name evidence="8" type="ORF">H9Y05_01845</name>
</gene>